<dbReference type="EMBL" id="CP003050">
    <property type="protein sequence ID" value="AGB16805.1"/>
    <property type="molecule type" value="Genomic_DNA"/>
</dbReference>
<dbReference type="HOGENOM" id="CLU_1943813_0_0_2"/>
<dbReference type="AlphaFoldDB" id="L0IB84"/>
<dbReference type="eggNOG" id="arCOG06432">
    <property type="taxonomic scope" value="Archaea"/>
</dbReference>
<keyword evidence="2" id="KW-1185">Reference proteome</keyword>
<proteinExistence type="predicted"/>
<name>L0IB84_HALRX</name>
<dbReference type="Proteomes" id="UP000010846">
    <property type="component" value="Chromosome"/>
</dbReference>
<sequence length="129" mass="14297">MPLQRRTVIAGLGLLGSCGALAGWLWRRDAPNHAIVVASLHEASHEVTVQYELGADEQTFGPTELAEGESWQVAHIETRGDVTVRFWVDGELAWEDTHEIPALEAGRSSIVLFEIQPDGEFLHRVKVED</sequence>
<dbReference type="KEGG" id="hru:Halru_2218"/>
<dbReference type="PROSITE" id="PS51257">
    <property type="entry name" value="PROKAR_LIPOPROTEIN"/>
    <property type="match status" value="1"/>
</dbReference>
<dbReference type="RefSeq" id="WP_015301416.1">
    <property type="nucleotide sequence ID" value="NC_019964.1"/>
</dbReference>
<dbReference type="OrthoDB" id="385248at2157"/>
<accession>L0IB84</accession>
<evidence type="ECO:0000313" key="2">
    <source>
        <dbReference type="Proteomes" id="UP000010846"/>
    </source>
</evidence>
<evidence type="ECO:0000313" key="1">
    <source>
        <dbReference type="EMBL" id="AGB16805.1"/>
    </source>
</evidence>
<protein>
    <submittedName>
        <fullName evidence="1">Uncharacterized protein</fullName>
    </submittedName>
</protein>
<reference evidence="1" key="1">
    <citation type="submission" date="2011-09" db="EMBL/GenBank/DDBJ databases">
        <title>Complete sequence of Halovivax ruber XH-70.</title>
        <authorList>
            <consortium name="US DOE Joint Genome Institute"/>
            <person name="Lucas S."/>
            <person name="Han J."/>
            <person name="Lapidus A."/>
            <person name="Cheng J.-F."/>
            <person name="Goodwin L."/>
            <person name="Pitluck S."/>
            <person name="Peters L."/>
            <person name="Mikhailova N."/>
            <person name="Davenport K."/>
            <person name="Detter J.C."/>
            <person name="Han C."/>
            <person name="Tapia R."/>
            <person name="Land M."/>
            <person name="Hauser L."/>
            <person name="Kyrpides N."/>
            <person name="Ivanova N."/>
            <person name="Pagani I."/>
            <person name="Sproer C."/>
            <person name="Anderson I."/>
            <person name="Woyke T."/>
        </authorList>
    </citation>
    <scope>NUCLEOTIDE SEQUENCE</scope>
    <source>
        <strain evidence="1">XH-70</strain>
    </source>
</reference>
<dbReference type="GeneID" id="14376726"/>
<organism evidence="1 2">
    <name type="scientific">Halovivax ruber (strain DSM 18193 / JCM 13892 / XH-70)</name>
    <dbReference type="NCBI Taxonomy" id="797302"/>
    <lineage>
        <taxon>Archaea</taxon>
        <taxon>Methanobacteriati</taxon>
        <taxon>Methanobacteriota</taxon>
        <taxon>Stenosarchaea group</taxon>
        <taxon>Halobacteria</taxon>
        <taxon>Halobacteriales</taxon>
        <taxon>Natrialbaceae</taxon>
        <taxon>Halovivax</taxon>
    </lineage>
</organism>
<gene>
    <name evidence="1" type="ordered locus">Halru_2218</name>
</gene>